<dbReference type="HOGENOM" id="CLU_945685_0_0_0"/>
<keyword evidence="4" id="KW-1185">Reference proteome</keyword>
<gene>
    <name evidence="3" type="ordered locus">Deide_05821</name>
</gene>
<protein>
    <recommendedName>
        <fullName evidence="2">SCP domain-containing protein</fullName>
    </recommendedName>
</protein>
<evidence type="ECO:0000259" key="2">
    <source>
        <dbReference type="Pfam" id="PF00188"/>
    </source>
</evidence>
<proteinExistence type="predicted"/>
<dbReference type="Proteomes" id="UP000002208">
    <property type="component" value="Chromosome"/>
</dbReference>
<dbReference type="STRING" id="546414.Deide_05821"/>
<dbReference type="SUPFAM" id="SSF55797">
    <property type="entry name" value="PR-1-like"/>
    <property type="match status" value="1"/>
</dbReference>
<dbReference type="InterPro" id="IPR035940">
    <property type="entry name" value="CAP_sf"/>
</dbReference>
<evidence type="ECO:0000313" key="3">
    <source>
        <dbReference type="EMBL" id="ACO45422.1"/>
    </source>
</evidence>
<dbReference type="PaxDb" id="546414-Deide_05821"/>
<name>C1D0P8_DEIDV</name>
<dbReference type="OrthoDB" id="70623at2"/>
<dbReference type="Gene3D" id="3.40.33.10">
    <property type="entry name" value="CAP"/>
    <property type="match status" value="1"/>
</dbReference>
<dbReference type="Pfam" id="PF00188">
    <property type="entry name" value="CAP"/>
    <property type="match status" value="1"/>
</dbReference>
<dbReference type="EMBL" id="CP001114">
    <property type="protein sequence ID" value="ACO45422.1"/>
    <property type="molecule type" value="Genomic_DNA"/>
</dbReference>
<dbReference type="AlphaFoldDB" id="C1D0P8"/>
<dbReference type="InterPro" id="IPR014044">
    <property type="entry name" value="CAP_dom"/>
</dbReference>
<reference evidence="3 4" key="1">
    <citation type="journal article" date="2009" name="PLoS Genet.">
        <title>Alliance of proteomics and genomics to unravel the specificities of Sahara bacterium Deinococcus deserti.</title>
        <authorList>
            <person name="de Groot A."/>
            <person name="Dulermo R."/>
            <person name="Ortet P."/>
            <person name="Blanchard L."/>
            <person name="Guerin P."/>
            <person name="Fernandez B."/>
            <person name="Vacherie B."/>
            <person name="Dossat C."/>
            <person name="Jolivet E."/>
            <person name="Siguier P."/>
            <person name="Chandler M."/>
            <person name="Barakat M."/>
            <person name="Dedieu A."/>
            <person name="Barbe V."/>
            <person name="Heulin T."/>
            <person name="Sommer S."/>
            <person name="Achouak W."/>
            <person name="Armengaud J."/>
        </authorList>
    </citation>
    <scope>NUCLEOTIDE SEQUENCE [LARGE SCALE GENOMIC DNA]</scope>
    <source>
        <strain evidence="4">DSM 17065 / CIP 109153 / LMG 22923 / VCD115</strain>
    </source>
</reference>
<organism evidence="3 4">
    <name type="scientific">Deinococcus deserti (strain DSM 17065 / CIP 109153 / LMG 22923 / VCD115)</name>
    <dbReference type="NCBI Taxonomy" id="546414"/>
    <lineage>
        <taxon>Bacteria</taxon>
        <taxon>Thermotogati</taxon>
        <taxon>Deinococcota</taxon>
        <taxon>Deinococci</taxon>
        <taxon>Deinococcales</taxon>
        <taxon>Deinococcaceae</taxon>
        <taxon>Deinococcus</taxon>
    </lineage>
</organism>
<sequence length="294" mass="31333">MWRRALRAMSWTAGLLLIGVVAMGWAGWLRHVTFFASWGMVRSAPPRVQTAPETPPPRHPEAAPGVSRPVASMPPQSPPSRPEAADDLPLTSLQKGPHAALVSLNAVRALALLPPVGWQDEWAAQCSAHARYLVRADRAEHRQDPANPHHSTAGEACAHGHYFVSSQRDSGPERAVGYWATGPFHLPQLLDPRLKQVAFGEAHDPAGTMQSAGVLDVRRGLSGQAAYPVRFPAPGTVTPFREAARHEWPDPLPACRYRAPAGAPIARLAGPGVAVSAGALKVDGQPVAACLLTS</sequence>
<accession>C1D0P8</accession>
<dbReference type="KEGG" id="ddr:Deide_05821"/>
<dbReference type="eggNOG" id="COG2340">
    <property type="taxonomic scope" value="Bacteria"/>
</dbReference>
<feature type="region of interest" description="Disordered" evidence="1">
    <location>
        <begin position="46"/>
        <end position="91"/>
    </location>
</feature>
<evidence type="ECO:0000313" key="4">
    <source>
        <dbReference type="Proteomes" id="UP000002208"/>
    </source>
</evidence>
<evidence type="ECO:0000256" key="1">
    <source>
        <dbReference type="SAM" id="MobiDB-lite"/>
    </source>
</evidence>
<feature type="domain" description="SCP" evidence="2">
    <location>
        <begin position="104"/>
        <end position="207"/>
    </location>
</feature>